<evidence type="ECO:0000313" key="3">
    <source>
        <dbReference type="EMBL" id="CAF3670926.1"/>
    </source>
</evidence>
<dbReference type="PANTHER" id="PTHR15323">
    <property type="entry name" value="D123 PROTEIN"/>
    <property type="match status" value="1"/>
</dbReference>
<dbReference type="Proteomes" id="UP000681722">
    <property type="component" value="Unassembled WGS sequence"/>
</dbReference>
<gene>
    <name evidence="2" type="ORF">GPM918_LOCUS7846</name>
    <name evidence="3" type="ORF">SRO942_LOCUS7846</name>
</gene>
<dbReference type="PANTHER" id="PTHR15323:SF6">
    <property type="entry name" value="CELL DIVISION CYCLE PROTEIN 123 HOMOLOG"/>
    <property type="match status" value="1"/>
</dbReference>
<organism evidence="2 4">
    <name type="scientific">Didymodactylos carnosus</name>
    <dbReference type="NCBI Taxonomy" id="1234261"/>
    <lineage>
        <taxon>Eukaryota</taxon>
        <taxon>Metazoa</taxon>
        <taxon>Spiralia</taxon>
        <taxon>Gnathifera</taxon>
        <taxon>Rotifera</taxon>
        <taxon>Eurotatoria</taxon>
        <taxon>Bdelloidea</taxon>
        <taxon>Philodinida</taxon>
        <taxon>Philodinidae</taxon>
        <taxon>Didymodactylos</taxon>
    </lineage>
</organism>
<proteinExistence type="inferred from homology"/>
<evidence type="ECO:0000256" key="1">
    <source>
        <dbReference type="ARBA" id="ARBA00011047"/>
    </source>
</evidence>
<dbReference type="Pfam" id="PF07065">
    <property type="entry name" value="D123"/>
    <property type="match status" value="1"/>
</dbReference>
<evidence type="ECO:0000313" key="2">
    <source>
        <dbReference type="EMBL" id="CAF0885636.1"/>
    </source>
</evidence>
<accession>A0A813YKZ4</accession>
<sequence length="326" mass="38689">MAQQSLAEQLQNIKLKPSKDKTKDFSDPKLAGFTTTSEIETYQNNALKANIEEWQTILQNETFPTSYCPISYEDATYFLEIYDVYFKNLQPEHIWERLLNWRQNFTDKSSNKLDWLNGICLRLDNSVNEFKQSFTNGLFVKTSSRSAKDAPVYQKKFMDSYKQELSKYSVEEQKIENNQIICLLTAAFNGLKVNNVDDILNQFVCSERIYQDMLLATEAYDRRKSVDVNLEFRENFVLRPFIQIDVDMEYRGFVYDYKLTALSQYNYLLYSKRLNENKEKIEKFILQYYITRVKPKLESNNYLKHFIIDFALCEKKNIDKNIENGE</sequence>
<evidence type="ECO:0000313" key="4">
    <source>
        <dbReference type="Proteomes" id="UP000663829"/>
    </source>
</evidence>
<dbReference type="Proteomes" id="UP000663829">
    <property type="component" value="Unassembled WGS sequence"/>
</dbReference>
<dbReference type="EMBL" id="CAJOBC010001311">
    <property type="protein sequence ID" value="CAF3670926.1"/>
    <property type="molecule type" value="Genomic_DNA"/>
</dbReference>
<comment type="caution">
    <text evidence="2">The sequence shown here is derived from an EMBL/GenBank/DDBJ whole genome shotgun (WGS) entry which is preliminary data.</text>
</comment>
<dbReference type="InterPro" id="IPR009772">
    <property type="entry name" value="CDC123"/>
</dbReference>
<dbReference type="GO" id="GO:0005737">
    <property type="term" value="C:cytoplasm"/>
    <property type="evidence" value="ECO:0007669"/>
    <property type="project" value="TreeGrafter"/>
</dbReference>
<reference evidence="2" key="1">
    <citation type="submission" date="2021-02" db="EMBL/GenBank/DDBJ databases">
        <authorList>
            <person name="Nowell W R."/>
        </authorList>
    </citation>
    <scope>NUCLEOTIDE SEQUENCE</scope>
</reference>
<protein>
    <submittedName>
        <fullName evidence="2">Uncharacterized protein</fullName>
    </submittedName>
</protein>
<name>A0A813YKZ4_9BILA</name>
<dbReference type="AlphaFoldDB" id="A0A813YKZ4"/>
<keyword evidence="4" id="KW-1185">Reference proteome</keyword>
<dbReference type="OrthoDB" id="360540at2759"/>
<dbReference type="EMBL" id="CAJNOQ010001311">
    <property type="protein sequence ID" value="CAF0885636.1"/>
    <property type="molecule type" value="Genomic_DNA"/>
</dbReference>
<comment type="similarity">
    <text evidence="1">Belongs to the CDC123 family.</text>
</comment>